<dbReference type="HOGENOM" id="CLU_030571_1_1_1"/>
<evidence type="ECO:0000256" key="4">
    <source>
        <dbReference type="ARBA" id="ARBA00022801"/>
    </source>
</evidence>
<evidence type="ECO:0000256" key="3">
    <source>
        <dbReference type="ARBA" id="ARBA00022723"/>
    </source>
</evidence>
<organism>
    <name type="scientific">Serpula lacrymans var. lacrymans (strain S7.9)</name>
    <name type="common">Dry rot fungus</name>
    <dbReference type="NCBI Taxonomy" id="578457"/>
    <lineage>
        <taxon>Eukaryota</taxon>
        <taxon>Fungi</taxon>
        <taxon>Dikarya</taxon>
        <taxon>Basidiomycota</taxon>
        <taxon>Agaricomycotina</taxon>
        <taxon>Agaricomycetes</taxon>
        <taxon>Agaricomycetidae</taxon>
        <taxon>Boletales</taxon>
        <taxon>Coniophorineae</taxon>
        <taxon>Serpulaceae</taxon>
        <taxon>Serpula</taxon>
    </lineage>
</organism>
<evidence type="ECO:0000259" key="6">
    <source>
        <dbReference type="SMART" id="SM00849"/>
    </source>
</evidence>
<evidence type="ECO:0000256" key="5">
    <source>
        <dbReference type="ARBA" id="ARBA00022833"/>
    </source>
</evidence>
<evidence type="ECO:0000256" key="1">
    <source>
        <dbReference type="ARBA" id="ARBA00001947"/>
    </source>
</evidence>
<protein>
    <recommendedName>
        <fullName evidence="6">Metallo-beta-lactamase domain-containing protein</fullName>
    </recommendedName>
</protein>
<dbReference type="CDD" id="cd07730">
    <property type="entry name" value="metallo-hydrolase-like_MBL-fold"/>
    <property type="match status" value="1"/>
</dbReference>
<dbReference type="Pfam" id="PF00753">
    <property type="entry name" value="Lactamase_B"/>
    <property type="match status" value="1"/>
</dbReference>
<dbReference type="InterPro" id="IPR036866">
    <property type="entry name" value="RibonucZ/Hydroxyglut_hydro"/>
</dbReference>
<evidence type="ECO:0000256" key="2">
    <source>
        <dbReference type="ARBA" id="ARBA00007749"/>
    </source>
</evidence>
<dbReference type="GeneID" id="18809930"/>
<dbReference type="SMART" id="SM00849">
    <property type="entry name" value="Lactamase_B"/>
    <property type="match status" value="1"/>
</dbReference>
<comment type="similarity">
    <text evidence="2">Belongs to the metallo-beta-lactamase superfamily.</text>
</comment>
<comment type="cofactor">
    <cofactor evidence="1">
        <name>Zn(2+)</name>
        <dbReference type="ChEBI" id="CHEBI:29105"/>
    </cofactor>
</comment>
<evidence type="ECO:0000313" key="7">
    <source>
        <dbReference type="EMBL" id="EGO22181.1"/>
    </source>
</evidence>
<dbReference type="EMBL" id="GL945437">
    <property type="protein sequence ID" value="EGO22181.1"/>
    <property type="molecule type" value="Genomic_DNA"/>
</dbReference>
<feature type="domain" description="Metallo-beta-lactamase" evidence="6">
    <location>
        <begin position="50"/>
        <end position="282"/>
    </location>
</feature>
<dbReference type="InterPro" id="IPR001279">
    <property type="entry name" value="Metallo-B-lactamas"/>
</dbReference>
<accession>F8P3T2</accession>
<dbReference type="Proteomes" id="UP000008064">
    <property type="component" value="Unassembled WGS sequence"/>
</dbReference>
<dbReference type="InterPro" id="IPR051013">
    <property type="entry name" value="MBL_superfamily_lactonases"/>
</dbReference>
<proteinExistence type="inferred from homology"/>
<name>F8P3T2_SERL9</name>
<reference evidence="7" key="1">
    <citation type="submission" date="2011-04" db="EMBL/GenBank/DDBJ databases">
        <title>Evolution of plant cell wall degrading machinery underlies the functional diversity of forest fungi.</title>
        <authorList>
            <consortium name="US DOE Joint Genome Institute (JGI-PGF)"/>
            <person name="Eastwood D.C."/>
            <person name="Floudas D."/>
            <person name="Binder M."/>
            <person name="Majcherczyk A."/>
            <person name="Schneider P."/>
            <person name="Aerts A."/>
            <person name="Asiegbu F.O."/>
            <person name="Baker S.E."/>
            <person name="Barry K."/>
            <person name="Bendiksby M."/>
            <person name="Blumentritt M."/>
            <person name="Coutinho P.M."/>
            <person name="Cullen D."/>
            <person name="Cullen D."/>
            <person name="Gathman A."/>
            <person name="Goodell B."/>
            <person name="Henrissat B."/>
            <person name="Ihrmark K."/>
            <person name="Kauserud H."/>
            <person name="Kohler A."/>
            <person name="LaButti K."/>
            <person name="Lapidus A."/>
            <person name="Lavin J.L."/>
            <person name="Lee Y.-H."/>
            <person name="Lindquist E."/>
            <person name="Lilly W."/>
            <person name="Lucas S."/>
            <person name="Morin E."/>
            <person name="Murat C."/>
            <person name="Oguiza J.A."/>
            <person name="Park J."/>
            <person name="Pisabarro A.G."/>
            <person name="Riley R."/>
            <person name="Rosling A."/>
            <person name="Salamov A."/>
            <person name="Schmidt O."/>
            <person name="Schmutz J."/>
            <person name="Skrede I."/>
            <person name="Stenlid J."/>
            <person name="Wiebenga A."/>
            <person name="Xie X."/>
            <person name="Kues U."/>
            <person name="Hibbett D.S."/>
            <person name="Hoffmeister D."/>
            <person name="Hogberg N."/>
            <person name="Martin F."/>
            <person name="Grigoriev I.V."/>
            <person name="Watkinson S.C."/>
        </authorList>
    </citation>
    <scope>NUCLEOTIDE SEQUENCE</scope>
    <source>
        <strain evidence="7">S7.9</strain>
    </source>
</reference>
<dbReference type="GO" id="GO:0016787">
    <property type="term" value="F:hydrolase activity"/>
    <property type="evidence" value="ECO:0007669"/>
    <property type="project" value="UniProtKB-KW"/>
</dbReference>
<dbReference type="PANTHER" id="PTHR42978">
    <property type="entry name" value="QUORUM-QUENCHING LACTONASE YTNP-RELATED-RELATED"/>
    <property type="match status" value="1"/>
</dbReference>
<dbReference type="OrthoDB" id="10250730at2759"/>
<dbReference type="PANTHER" id="PTHR42978:SF2">
    <property type="entry name" value="102 KBASES UNSTABLE REGION: FROM 1 TO 119443"/>
    <property type="match status" value="1"/>
</dbReference>
<dbReference type="RefSeq" id="XP_007320719.1">
    <property type="nucleotide sequence ID" value="XM_007320657.1"/>
</dbReference>
<dbReference type="Gene3D" id="3.60.15.10">
    <property type="entry name" value="Ribonuclease Z/Hydroxyacylglutathione hydrolase-like"/>
    <property type="match status" value="1"/>
</dbReference>
<sequence>MAQVTSDSTLPPPVSDQAFMEVSALEAGILHMPLQFAIAGASPSDISICPSLAFFLRHSKTEAGLVFDLGIRRDVEGYPPIIQESIKKSVPVAVDQTVSESLSKGGLPAEQVETVVISHLHWDHVGDPAPFSKATFVVGGACRSLIDSGYPSDPNSGIMEHSIPLDRARFLSLSDFSTSIGPFPRALDYFGDGSMYIIDAPGHLAGHVNVLARTSASGSWIFLGGDSAHDFRLVTGEKEVAFRFDEAGHMLCAHANKDDAVETIRRIGSLLNIPRVQVLIAHDSTWYNKNKGGPAFFPGTIPSL</sequence>
<gene>
    <name evidence="7" type="ORF">SERLADRAFT_362570</name>
</gene>
<keyword evidence="4" id="KW-0378">Hydrolase</keyword>
<dbReference type="SUPFAM" id="SSF56281">
    <property type="entry name" value="Metallo-hydrolase/oxidoreductase"/>
    <property type="match status" value="1"/>
</dbReference>
<dbReference type="KEGG" id="sla:SERLADRAFT_362570"/>
<dbReference type="AlphaFoldDB" id="F8P3T2"/>
<keyword evidence="5" id="KW-0862">Zinc</keyword>
<keyword evidence="3" id="KW-0479">Metal-binding</keyword>
<dbReference type="GO" id="GO:0046872">
    <property type="term" value="F:metal ion binding"/>
    <property type="evidence" value="ECO:0007669"/>
    <property type="project" value="UniProtKB-KW"/>
</dbReference>